<name>A0A0J6WV69_9FIRM</name>
<sequence length="208" mass="23269">MITLGGRIKQLRTEAHLTGEEFGELFGVAKSTVSLYENNKSTPDDEIKIKMCKYFNISLDYLMGLSNNRYNKKEPQKGIKIPILGSVVAGIPVEAITDIIGYEEITPQMAKNGNYFALKVRGESMLPELKNGDIVIIREQPDVESGEIAIVLVNGDEATVKQVKKLDYGIMLYGFNSAVYAPHYYDSKDIEELPVTIIGKVVESRRCW</sequence>
<dbReference type="Gene3D" id="2.10.109.10">
    <property type="entry name" value="Umud Fragment, subunit A"/>
    <property type="match status" value="1"/>
</dbReference>
<dbReference type="SUPFAM" id="SSF47413">
    <property type="entry name" value="lambda repressor-like DNA-binding domains"/>
    <property type="match status" value="1"/>
</dbReference>
<accession>A0A0J6WV69</accession>
<comment type="caution">
    <text evidence="2">The sequence shown here is derived from an EMBL/GenBank/DDBJ whole genome shotgun (WGS) entry which is preliminary data.</text>
</comment>
<protein>
    <submittedName>
        <fullName evidence="2">LexA family transcriptional regulator</fullName>
    </submittedName>
</protein>
<proteinExistence type="predicted"/>
<dbReference type="InterPro" id="IPR039418">
    <property type="entry name" value="LexA-like"/>
</dbReference>
<organism evidence="2 3">
    <name type="scientific">Megasphaera cerevisiae DSM 20462</name>
    <dbReference type="NCBI Taxonomy" id="1122219"/>
    <lineage>
        <taxon>Bacteria</taxon>
        <taxon>Bacillati</taxon>
        <taxon>Bacillota</taxon>
        <taxon>Negativicutes</taxon>
        <taxon>Veillonellales</taxon>
        <taxon>Veillonellaceae</taxon>
        <taxon>Megasphaera</taxon>
    </lineage>
</organism>
<dbReference type="PANTHER" id="PTHR33516">
    <property type="entry name" value="LEXA REPRESSOR"/>
    <property type="match status" value="1"/>
</dbReference>
<dbReference type="PROSITE" id="PS50943">
    <property type="entry name" value="HTH_CROC1"/>
    <property type="match status" value="1"/>
</dbReference>
<dbReference type="SMART" id="SM00530">
    <property type="entry name" value="HTH_XRE"/>
    <property type="match status" value="1"/>
</dbReference>
<dbReference type="OrthoDB" id="2475196at2"/>
<dbReference type="Proteomes" id="UP000036503">
    <property type="component" value="Unassembled WGS sequence"/>
</dbReference>
<dbReference type="GO" id="GO:0003677">
    <property type="term" value="F:DNA binding"/>
    <property type="evidence" value="ECO:0007669"/>
    <property type="project" value="InterPro"/>
</dbReference>
<dbReference type="InterPro" id="IPR015927">
    <property type="entry name" value="Peptidase_S24_S26A/B/C"/>
</dbReference>
<dbReference type="InterPro" id="IPR010982">
    <property type="entry name" value="Lambda_DNA-bd_dom_sf"/>
</dbReference>
<dbReference type="InterPro" id="IPR050077">
    <property type="entry name" value="LexA_repressor"/>
</dbReference>
<keyword evidence="3" id="KW-1185">Reference proteome</keyword>
<dbReference type="InterPro" id="IPR001387">
    <property type="entry name" value="Cro/C1-type_HTH"/>
</dbReference>
<dbReference type="Pfam" id="PF00717">
    <property type="entry name" value="Peptidase_S24"/>
    <property type="match status" value="1"/>
</dbReference>
<reference evidence="2 3" key="1">
    <citation type="submission" date="2015-06" db="EMBL/GenBank/DDBJ databases">
        <title>Draft genome sequence of beer spoilage bacterium Megasphaera cerevisiae type strain 20462.</title>
        <authorList>
            <person name="Kutumbaka K."/>
            <person name="Pasmowitz J."/>
            <person name="Mategko J."/>
            <person name="Reyes D."/>
            <person name="Friedrich A."/>
            <person name="Han S."/>
            <person name="Martens-Habbena W."/>
            <person name="Neal-McKinney J."/>
            <person name="Janagama H.K."/>
            <person name="Nadala C."/>
            <person name="Samadpour M."/>
        </authorList>
    </citation>
    <scope>NUCLEOTIDE SEQUENCE [LARGE SCALE GENOMIC DNA]</scope>
    <source>
        <strain evidence="2 3">DSM 20462</strain>
    </source>
</reference>
<evidence type="ECO:0000259" key="1">
    <source>
        <dbReference type="PROSITE" id="PS50943"/>
    </source>
</evidence>
<dbReference type="AlphaFoldDB" id="A0A0J6WV69"/>
<dbReference type="PANTHER" id="PTHR33516:SF2">
    <property type="entry name" value="LEXA REPRESSOR-RELATED"/>
    <property type="match status" value="1"/>
</dbReference>
<feature type="domain" description="HTH cro/C1-type" evidence="1">
    <location>
        <begin position="8"/>
        <end position="62"/>
    </location>
</feature>
<dbReference type="PATRIC" id="fig|1122219.3.peg.2421"/>
<dbReference type="InParanoid" id="A0A0J6WV69"/>
<dbReference type="CDD" id="cd06529">
    <property type="entry name" value="S24_LexA-like"/>
    <property type="match status" value="1"/>
</dbReference>
<dbReference type="SUPFAM" id="SSF51306">
    <property type="entry name" value="LexA/Signal peptidase"/>
    <property type="match status" value="1"/>
</dbReference>
<dbReference type="CDD" id="cd00093">
    <property type="entry name" value="HTH_XRE"/>
    <property type="match status" value="1"/>
</dbReference>
<dbReference type="InterPro" id="IPR036286">
    <property type="entry name" value="LexA/Signal_pep-like_sf"/>
</dbReference>
<evidence type="ECO:0000313" key="3">
    <source>
        <dbReference type="Proteomes" id="UP000036503"/>
    </source>
</evidence>
<dbReference type="Gene3D" id="1.10.260.40">
    <property type="entry name" value="lambda repressor-like DNA-binding domains"/>
    <property type="match status" value="1"/>
</dbReference>
<evidence type="ECO:0000313" key="2">
    <source>
        <dbReference type="EMBL" id="KMO85692.1"/>
    </source>
</evidence>
<dbReference type="RefSeq" id="WP_048515126.1">
    <property type="nucleotide sequence ID" value="NZ_FUXD01000040.1"/>
</dbReference>
<dbReference type="EMBL" id="LEKT01000050">
    <property type="protein sequence ID" value="KMO85692.1"/>
    <property type="molecule type" value="Genomic_DNA"/>
</dbReference>
<gene>
    <name evidence="2" type="ORF">AB840_12220</name>
</gene>
<dbReference type="Pfam" id="PF01381">
    <property type="entry name" value="HTH_3"/>
    <property type="match status" value="1"/>
</dbReference>